<evidence type="ECO:0000313" key="17">
    <source>
        <dbReference type="Proteomes" id="UP000284495"/>
    </source>
</evidence>
<keyword evidence="11" id="KW-0739">Sodium transport</keyword>
<dbReference type="EMBL" id="WDER01000011">
    <property type="protein sequence ID" value="KAB6085061.1"/>
    <property type="molecule type" value="Genomic_DNA"/>
</dbReference>
<evidence type="ECO:0000256" key="10">
    <source>
        <dbReference type="ARBA" id="ARBA00023180"/>
    </source>
</evidence>
<feature type="transmembrane region" description="Helical" evidence="14">
    <location>
        <begin position="428"/>
        <end position="449"/>
    </location>
</feature>
<keyword evidence="6 14" id="KW-1133">Transmembrane helix</keyword>
<evidence type="ECO:0000256" key="13">
    <source>
        <dbReference type="RuleBase" id="RU362091"/>
    </source>
</evidence>
<evidence type="ECO:0000256" key="12">
    <source>
        <dbReference type="ARBA" id="ARBA00036099"/>
    </source>
</evidence>
<dbReference type="AlphaFoldDB" id="A0A415KZL9"/>
<evidence type="ECO:0000256" key="3">
    <source>
        <dbReference type="ARBA" id="ARBA00022448"/>
    </source>
</evidence>
<keyword evidence="8" id="KW-0406">Ion transport</keyword>
<proteinExistence type="inferred from homology"/>
<comment type="similarity">
    <text evidence="2 13">Belongs to the sodium:solute symporter (SSF) (TC 2.A.21) family.</text>
</comment>
<dbReference type="PROSITE" id="PS50283">
    <property type="entry name" value="NA_SOLUT_SYMP_3"/>
    <property type="match status" value="1"/>
</dbReference>
<dbReference type="InterPro" id="IPR018212">
    <property type="entry name" value="Na/solute_symporter_CS"/>
</dbReference>
<feature type="transmembrane region" description="Helical" evidence="14">
    <location>
        <begin position="74"/>
        <end position="96"/>
    </location>
</feature>
<dbReference type="NCBIfam" id="TIGR00813">
    <property type="entry name" value="sss"/>
    <property type="match status" value="1"/>
</dbReference>
<dbReference type="GO" id="GO:0015293">
    <property type="term" value="F:symporter activity"/>
    <property type="evidence" value="ECO:0007669"/>
    <property type="project" value="TreeGrafter"/>
</dbReference>
<evidence type="ECO:0000256" key="8">
    <source>
        <dbReference type="ARBA" id="ARBA00023065"/>
    </source>
</evidence>
<dbReference type="InterPro" id="IPR051163">
    <property type="entry name" value="Sodium:Solute_Symporter_SSF"/>
</dbReference>
<feature type="transmembrane region" description="Helical" evidence="14">
    <location>
        <begin position="179"/>
        <end position="197"/>
    </location>
</feature>
<comment type="subcellular location">
    <subcellularLocation>
        <location evidence="1">Cell membrane</location>
        <topology evidence="1">Multi-pass membrane protein</topology>
    </subcellularLocation>
</comment>
<sequence length="489" mass="53769">MSILDIIIFLFFTGGVVVFGCSFFSKKRSSEEFTSAGRALPGWVVGMSIFATYVSSISYLAYPGKAYMADWNAFVFSLSIPIASYFAAKYFVPFYRSIGSVSAYSFLEERFGPWARIYASVCYLLTQFARMGSILYLLALPMNALLGWDIKTIIVITSIAIIAYSMLGGLKAVIWTEAIQGFILIGGALACLCVLMFKMPEGPAQVFRIAVTDHKFSLGSFGSSLTESTFWVCLVYGIFINLQNYGIDQNYVQRYLTAKDEKQAKFSALFGGYLFIPVSAVFFLIGTALYAYYKAFPETLPVGMEGDAVFPYFIVHVLPTGLTGLLIASIFAAGMSTVATSITSSATIILTDYYARYVNRQPTEKQSVKALYFFNVLVGIIGIFVALAFLNVESALDAWWALSSIFSGGMLGLFLLGYVSKKSRNVDAVLGVICGIIVVVWMSLSPIFFTDGFMGEYASPFHANLTIVFGTIVIFLVGFISMHLVKMKK</sequence>
<feature type="transmembrane region" description="Helical" evidence="14">
    <location>
        <begin position="268"/>
        <end position="293"/>
    </location>
</feature>
<evidence type="ECO:0000313" key="15">
    <source>
        <dbReference type="EMBL" id="KAB6085061.1"/>
    </source>
</evidence>
<feature type="transmembrane region" description="Helical" evidence="14">
    <location>
        <begin position="37"/>
        <end position="62"/>
    </location>
</feature>
<feature type="transmembrane region" description="Helical" evidence="14">
    <location>
        <begin position="228"/>
        <end position="247"/>
    </location>
</feature>
<keyword evidence="5 14" id="KW-0812">Transmembrane</keyword>
<evidence type="ECO:0000256" key="2">
    <source>
        <dbReference type="ARBA" id="ARBA00006434"/>
    </source>
</evidence>
<evidence type="ECO:0000256" key="7">
    <source>
        <dbReference type="ARBA" id="ARBA00023053"/>
    </source>
</evidence>
<evidence type="ECO:0000256" key="9">
    <source>
        <dbReference type="ARBA" id="ARBA00023136"/>
    </source>
</evidence>
<evidence type="ECO:0000313" key="18">
    <source>
        <dbReference type="Proteomes" id="UP000474077"/>
    </source>
</evidence>
<reference evidence="16 17" key="1">
    <citation type="submission" date="2018-08" db="EMBL/GenBank/DDBJ databases">
        <title>A genome reference for cultivated species of the human gut microbiota.</title>
        <authorList>
            <person name="Zou Y."/>
            <person name="Xue W."/>
            <person name="Luo G."/>
        </authorList>
    </citation>
    <scope>NUCLEOTIDE SEQUENCE [LARGE SCALE GENOMIC DNA]</scope>
    <source>
        <strain evidence="16 17">AF38-2</strain>
    </source>
</reference>
<feature type="transmembrane region" description="Helical" evidence="14">
    <location>
        <begin position="313"/>
        <end position="334"/>
    </location>
</feature>
<organism evidence="16 17">
    <name type="scientific">Bacteroides xylanisolvens</name>
    <dbReference type="NCBI Taxonomy" id="371601"/>
    <lineage>
        <taxon>Bacteria</taxon>
        <taxon>Pseudomonadati</taxon>
        <taxon>Bacteroidota</taxon>
        <taxon>Bacteroidia</taxon>
        <taxon>Bacteroidales</taxon>
        <taxon>Bacteroidaceae</taxon>
        <taxon>Bacteroides</taxon>
    </lineage>
</organism>
<evidence type="ECO:0000256" key="6">
    <source>
        <dbReference type="ARBA" id="ARBA00022989"/>
    </source>
</evidence>
<name>A0A415KZL9_9BACE</name>
<protein>
    <submittedName>
        <fullName evidence="15">Sodium/solute symporter</fullName>
    </submittedName>
    <submittedName>
        <fullName evidence="16">Sodium:solute symporter</fullName>
    </submittedName>
</protein>
<accession>A0A415KZL9</accession>
<dbReference type="GO" id="GO:0015075">
    <property type="term" value="F:monoatomic ion transmembrane transporter activity"/>
    <property type="evidence" value="ECO:0007669"/>
    <property type="project" value="UniProtKB-ARBA"/>
</dbReference>
<keyword evidence="4" id="KW-1003">Cell membrane</keyword>
<dbReference type="PROSITE" id="PS00456">
    <property type="entry name" value="NA_SOLUT_SYMP_1"/>
    <property type="match status" value="1"/>
</dbReference>
<dbReference type="RefSeq" id="WP_049701313.1">
    <property type="nucleotide sequence ID" value="NZ_JAASHA010000028.1"/>
</dbReference>
<feature type="transmembrane region" description="Helical" evidence="14">
    <location>
        <begin position="117"/>
        <end position="139"/>
    </location>
</feature>
<comment type="catalytic activity">
    <reaction evidence="12">
        <text>iodide(out) + 2 Na(+)(out) = iodide(in) + 2 Na(+)(in)</text>
        <dbReference type="Rhea" id="RHEA:71207"/>
        <dbReference type="ChEBI" id="CHEBI:16382"/>
        <dbReference type="ChEBI" id="CHEBI:29101"/>
    </reaction>
</comment>
<reference evidence="15 18" key="2">
    <citation type="journal article" date="2019" name="Nat. Med.">
        <title>A library of human gut bacterial isolates paired with longitudinal multiomics data enables mechanistic microbiome research.</title>
        <authorList>
            <person name="Poyet M."/>
            <person name="Groussin M."/>
            <person name="Gibbons S.M."/>
            <person name="Avila-Pacheco J."/>
            <person name="Jiang X."/>
            <person name="Kearney S.M."/>
            <person name="Perrotta A.R."/>
            <person name="Berdy B."/>
            <person name="Zhao S."/>
            <person name="Lieberman T.D."/>
            <person name="Swanson P.K."/>
            <person name="Smith M."/>
            <person name="Roesemann S."/>
            <person name="Alexander J.E."/>
            <person name="Rich S.A."/>
            <person name="Livny J."/>
            <person name="Vlamakis H."/>
            <person name="Clish C."/>
            <person name="Bullock K."/>
            <person name="Deik A."/>
            <person name="Scott J."/>
            <person name="Pierce K.A."/>
            <person name="Xavier R.J."/>
            <person name="Alm E.J."/>
        </authorList>
    </citation>
    <scope>NUCLEOTIDE SEQUENCE [LARGE SCALE GENOMIC DNA]</scope>
    <source>
        <strain evidence="15 18">BIOML-A73</strain>
    </source>
</reference>
<dbReference type="Gene3D" id="1.20.1730.10">
    <property type="entry name" value="Sodium/glucose cotransporter"/>
    <property type="match status" value="1"/>
</dbReference>
<evidence type="ECO:0000256" key="11">
    <source>
        <dbReference type="ARBA" id="ARBA00023201"/>
    </source>
</evidence>
<comment type="caution">
    <text evidence="16">The sequence shown here is derived from an EMBL/GenBank/DDBJ whole genome shotgun (WGS) entry which is preliminary data.</text>
</comment>
<dbReference type="GO" id="GO:0005886">
    <property type="term" value="C:plasma membrane"/>
    <property type="evidence" value="ECO:0007669"/>
    <property type="project" value="UniProtKB-SubCell"/>
</dbReference>
<evidence type="ECO:0000256" key="5">
    <source>
        <dbReference type="ARBA" id="ARBA00022692"/>
    </source>
</evidence>
<evidence type="ECO:0000313" key="16">
    <source>
        <dbReference type="EMBL" id="RHL41731.1"/>
    </source>
</evidence>
<dbReference type="Proteomes" id="UP000284495">
    <property type="component" value="Unassembled WGS sequence"/>
</dbReference>
<feature type="transmembrane region" description="Helical" evidence="14">
    <location>
        <begin position="398"/>
        <end position="416"/>
    </location>
</feature>
<dbReference type="Proteomes" id="UP000474077">
    <property type="component" value="Unassembled WGS sequence"/>
</dbReference>
<keyword evidence="10" id="KW-0325">Glycoprotein</keyword>
<dbReference type="PANTHER" id="PTHR42985">
    <property type="entry name" value="SODIUM-COUPLED MONOCARBOXYLATE TRANSPORTER"/>
    <property type="match status" value="1"/>
</dbReference>
<dbReference type="InterPro" id="IPR001734">
    <property type="entry name" value="Na/solute_symporter"/>
</dbReference>
<feature type="transmembrane region" description="Helical" evidence="14">
    <location>
        <begin position="145"/>
        <end position="167"/>
    </location>
</feature>
<gene>
    <name evidence="16" type="ORF">DW027_00220</name>
    <name evidence="15" type="ORF">GA560_06015</name>
</gene>
<dbReference type="EMBL" id="QROO01000001">
    <property type="protein sequence ID" value="RHL41731.1"/>
    <property type="molecule type" value="Genomic_DNA"/>
</dbReference>
<keyword evidence="7" id="KW-0915">Sodium</keyword>
<feature type="transmembrane region" description="Helical" evidence="14">
    <location>
        <begin position="6"/>
        <end position="25"/>
    </location>
</feature>
<dbReference type="GO" id="GO:0098660">
    <property type="term" value="P:inorganic ion transmembrane transport"/>
    <property type="evidence" value="ECO:0007669"/>
    <property type="project" value="UniProtKB-ARBA"/>
</dbReference>
<dbReference type="PANTHER" id="PTHR42985:SF32">
    <property type="entry name" value="SODIUM IODIDE SYMPORTER"/>
    <property type="match status" value="1"/>
</dbReference>
<keyword evidence="3" id="KW-0813">Transport</keyword>
<dbReference type="Pfam" id="PF00474">
    <property type="entry name" value="SSF"/>
    <property type="match status" value="1"/>
</dbReference>
<dbReference type="CDD" id="cd11495">
    <property type="entry name" value="SLC5sbd_NIS-like_u3"/>
    <property type="match status" value="1"/>
</dbReference>
<feature type="transmembrane region" description="Helical" evidence="14">
    <location>
        <begin position="370"/>
        <end position="392"/>
    </location>
</feature>
<evidence type="ECO:0000256" key="1">
    <source>
        <dbReference type="ARBA" id="ARBA00004651"/>
    </source>
</evidence>
<feature type="transmembrane region" description="Helical" evidence="14">
    <location>
        <begin position="461"/>
        <end position="485"/>
    </location>
</feature>
<evidence type="ECO:0000256" key="4">
    <source>
        <dbReference type="ARBA" id="ARBA00022475"/>
    </source>
</evidence>
<dbReference type="InterPro" id="IPR038377">
    <property type="entry name" value="Na/Glc_symporter_sf"/>
</dbReference>
<keyword evidence="9 14" id="KW-0472">Membrane</keyword>
<dbReference type="GO" id="GO:0006814">
    <property type="term" value="P:sodium ion transport"/>
    <property type="evidence" value="ECO:0007669"/>
    <property type="project" value="UniProtKB-KW"/>
</dbReference>
<evidence type="ECO:0000256" key="14">
    <source>
        <dbReference type="SAM" id="Phobius"/>
    </source>
</evidence>